<feature type="transmembrane region" description="Helical" evidence="9">
    <location>
        <begin position="325"/>
        <end position="350"/>
    </location>
</feature>
<keyword evidence="5 9" id="KW-0769">Symport</keyword>
<name>A0A2A7AM25_9FIRM</name>
<accession>A0A2A7AM25</accession>
<evidence type="ECO:0000256" key="5">
    <source>
        <dbReference type="ARBA" id="ARBA00022847"/>
    </source>
</evidence>
<evidence type="ECO:0000256" key="6">
    <source>
        <dbReference type="ARBA" id="ARBA00022970"/>
    </source>
</evidence>
<evidence type="ECO:0000256" key="9">
    <source>
        <dbReference type="HAMAP-Rule" id="MF_01582"/>
    </source>
</evidence>
<evidence type="ECO:0000256" key="3">
    <source>
        <dbReference type="ARBA" id="ARBA00022475"/>
    </source>
</evidence>
<dbReference type="AlphaFoldDB" id="A0A2A7AM25"/>
<dbReference type="PRINTS" id="PR00173">
    <property type="entry name" value="EDTRNSPORT"/>
</dbReference>
<gene>
    <name evidence="9" type="primary">sstT</name>
    <name evidence="10" type="ORF">CGS58_14300</name>
</gene>
<dbReference type="PANTHER" id="PTHR42865:SF8">
    <property type="entry name" value="SERINE_THREONINE TRANSPORTER SSTT"/>
    <property type="match status" value="1"/>
</dbReference>
<comment type="caution">
    <text evidence="10">The sequence shown here is derived from an EMBL/GenBank/DDBJ whole genome shotgun (WGS) entry which is preliminary data.</text>
</comment>
<reference evidence="10 11" key="1">
    <citation type="journal article" date="2017" name="Front. Microbiol.">
        <title>New Insights into the Diversity of the Genus Faecalibacterium.</title>
        <authorList>
            <person name="Benevides L."/>
            <person name="Burman S."/>
            <person name="Martin R."/>
            <person name="Robert V."/>
            <person name="Thomas M."/>
            <person name="Miquel S."/>
            <person name="Chain F."/>
            <person name="Sokol H."/>
            <person name="Bermudez-Humaran L.G."/>
            <person name="Morrison M."/>
            <person name="Langella P."/>
            <person name="Azevedo V.A."/>
            <person name="Chatel J.M."/>
            <person name="Soares S."/>
        </authorList>
    </citation>
    <scope>NUCLEOTIDE SEQUENCE [LARGE SCALE GENOMIC DNA]</scope>
    <source>
        <strain evidence="10 11">CNCM I 4575</strain>
    </source>
</reference>
<keyword evidence="4 9" id="KW-0812">Transmembrane</keyword>
<keyword evidence="6 9" id="KW-0029">Amino-acid transport</keyword>
<dbReference type="Gene3D" id="1.10.3860.10">
    <property type="entry name" value="Sodium:dicarboxylate symporter"/>
    <property type="match status" value="1"/>
</dbReference>
<dbReference type="GO" id="GO:0015293">
    <property type="term" value="F:symporter activity"/>
    <property type="evidence" value="ECO:0007669"/>
    <property type="project" value="UniProtKB-UniRule"/>
</dbReference>
<dbReference type="GO" id="GO:0005886">
    <property type="term" value="C:plasma membrane"/>
    <property type="evidence" value="ECO:0007669"/>
    <property type="project" value="UniProtKB-SubCell"/>
</dbReference>
<feature type="transmembrane region" description="Helical" evidence="9">
    <location>
        <begin position="146"/>
        <end position="164"/>
    </location>
</feature>
<keyword evidence="2 9" id="KW-0813">Transport</keyword>
<dbReference type="Pfam" id="PF00375">
    <property type="entry name" value="SDF"/>
    <property type="match status" value="1"/>
</dbReference>
<evidence type="ECO:0000256" key="7">
    <source>
        <dbReference type="ARBA" id="ARBA00022989"/>
    </source>
</evidence>
<feature type="transmembrane region" description="Helical" evidence="9">
    <location>
        <begin position="80"/>
        <end position="103"/>
    </location>
</feature>
<evidence type="ECO:0000256" key="2">
    <source>
        <dbReference type="ARBA" id="ARBA00022448"/>
    </source>
</evidence>
<proteinExistence type="inferred from homology"/>
<dbReference type="GO" id="GO:0032329">
    <property type="term" value="P:serine transport"/>
    <property type="evidence" value="ECO:0007669"/>
    <property type="project" value="InterPro"/>
</dbReference>
<evidence type="ECO:0000256" key="4">
    <source>
        <dbReference type="ARBA" id="ARBA00022692"/>
    </source>
</evidence>
<dbReference type="Proteomes" id="UP000220005">
    <property type="component" value="Unassembled WGS sequence"/>
</dbReference>
<comment type="similarity">
    <text evidence="9">Belongs to the dicarboxylate/amino acid:cation symporter (DAACS) (TC 2.A.23) family.</text>
</comment>
<organism evidence="10 11">
    <name type="scientific">Faecalibacterium prausnitzii</name>
    <dbReference type="NCBI Taxonomy" id="853"/>
    <lineage>
        <taxon>Bacteria</taxon>
        <taxon>Bacillati</taxon>
        <taxon>Bacillota</taxon>
        <taxon>Clostridia</taxon>
        <taxon>Eubacteriales</taxon>
        <taxon>Oscillospiraceae</taxon>
        <taxon>Faecalibacterium</taxon>
    </lineage>
</organism>
<keyword evidence="7 9" id="KW-1133">Transmembrane helix</keyword>
<dbReference type="SUPFAM" id="SSF118215">
    <property type="entry name" value="Proton glutamate symport protein"/>
    <property type="match status" value="1"/>
</dbReference>
<keyword evidence="3 9" id="KW-1003">Cell membrane</keyword>
<keyword evidence="8 9" id="KW-0472">Membrane</keyword>
<feature type="transmembrane region" description="Helical" evidence="9">
    <location>
        <begin position="46"/>
        <end position="68"/>
    </location>
</feature>
<sequence length="417" mass="43869">MKTLKAIVAKYNATSLILRILVGLIVGAVLAVLVPGAGWLEEFGNLFVGALKGIAPVLVFVIVASALAQGTSKLDRRFGTVIWLYMLTTFLAAAIAVITSFLFPQTIVLAEAAESEVVPQGLGEVLNTLLTNFVANPVSALLNGNYIGILFWACLFGLAMKKYGAEGTKVFLANTADAVSQIVRWIINLAPFGIMGLVYTNVVSNGLSIFTQYGRLLALLVGTMLFMALIVSPLIIFIYLHCNPYPLVFRCLKESGLTAFFTRSSAANIPVNMTLCEKLGLDKDMYSVSIPLGATINMDGAAITITIMTLAAANTLGLQVSLPAAILLSVMSALGACGASGVAGGSLLLIPMACSLFGISNDIAMQVVGVGFIIGVVQDSVETALNSAGDVEFAATAEYHQWLKEGKALPEFLGGKK</sequence>
<comment type="subcellular location">
    <subcellularLocation>
        <location evidence="9">Cell membrane</location>
        <topology evidence="9">Multi-pass membrane protein</topology>
    </subcellularLocation>
    <subcellularLocation>
        <location evidence="1">Membrane</location>
        <topology evidence="1">Multi-pass membrane protein</topology>
    </subcellularLocation>
</comment>
<feature type="transmembrane region" description="Helical" evidence="9">
    <location>
        <begin position="20"/>
        <end position="40"/>
    </location>
</feature>
<evidence type="ECO:0000313" key="11">
    <source>
        <dbReference type="Proteomes" id="UP000220005"/>
    </source>
</evidence>
<evidence type="ECO:0000313" key="10">
    <source>
        <dbReference type="EMBL" id="PDX80081.1"/>
    </source>
</evidence>
<dbReference type="InterPro" id="IPR036458">
    <property type="entry name" value="Na:dicarbo_symporter_sf"/>
</dbReference>
<dbReference type="PANTHER" id="PTHR42865">
    <property type="entry name" value="PROTON/GLUTAMATE-ASPARTATE SYMPORTER"/>
    <property type="match status" value="1"/>
</dbReference>
<dbReference type="NCBIfam" id="NF010151">
    <property type="entry name" value="PRK13628.1"/>
    <property type="match status" value="1"/>
</dbReference>
<dbReference type="HAMAP" id="MF_01582">
    <property type="entry name" value="Ser_Thr_transp_SstT"/>
    <property type="match status" value="1"/>
</dbReference>
<comment type="function">
    <text evidence="9">Involved in the import of serine and threonine into the cell, with the concomitant import of sodium (symport system).</text>
</comment>
<evidence type="ECO:0000256" key="8">
    <source>
        <dbReference type="ARBA" id="ARBA00023136"/>
    </source>
</evidence>
<dbReference type="InterPro" id="IPR001991">
    <property type="entry name" value="Na-dicarboxylate_symporter"/>
</dbReference>
<dbReference type="EMBL" id="NMTY01000033">
    <property type="protein sequence ID" value="PDX80081.1"/>
    <property type="molecule type" value="Genomic_DNA"/>
</dbReference>
<dbReference type="GO" id="GO:0015171">
    <property type="term" value="F:amino acid transmembrane transporter activity"/>
    <property type="evidence" value="ECO:0007669"/>
    <property type="project" value="UniProtKB-UniRule"/>
</dbReference>
<evidence type="ECO:0000256" key="1">
    <source>
        <dbReference type="ARBA" id="ARBA00004141"/>
    </source>
</evidence>
<protein>
    <recommendedName>
        <fullName evidence="9">Serine/threonine transporter SstT</fullName>
    </recommendedName>
    <alternativeName>
        <fullName evidence="9">Na(+)/serine-threonine symporter</fullName>
    </alternativeName>
</protein>
<feature type="transmembrane region" description="Helical" evidence="9">
    <location>
        <begin position="185"/>
        <end position="204"/>
    </location>
</feature>
<comment type="catalytic activity">
    <reaction evidence="9">
        <text>L-threonine(in) + Na(+)(in) = L-threonine(out) + Na(+)(out)</text>
        <dbReference type="Rhea" id="RHEA:69999"/>
        <dbReference type="ChEBI" id="CHEBI:29101"/>
        <dbReference type="ChEBI" id="CHEBI:57926"/>
    </reaction>
</comment>
<comment type="catalytic activity">
    <reaction evidence="9">
        <text>L-serine(in) + Na(+)(in) = L-serine(out) + Na(+)(out)</text>
        <dbReference type="Rhea" id="RHEA:29575"/>
        <dbReference type="ChEBI" id="CHEBI:29101"/>
        <dbReference type="ChEBI" id="CHEBI:33384"/>
    </reaction>
</comment>
<feature type="transmembrane region" description="Helical" evidence="9">
    <location>
        <begin position="288"/>
        <end position="313"/>
    </location>
</feature>
<feature type="transmembrane region" description="Helical" evidence="9">
    <location>
        <begin position="216"/>
        <end position="240"/>
    </location>
</feature>
<dbReference type="GO" id="GO:0015826">
    <property type="term" value="P:threonine transport"/>
    <property type="evidence" value="ECO:0007669"/>
    <property type="project" value="InterPro"/>
</dbReference>
<dbReference type="InterPro" id="IPR023025">
    <property type="entry name" value="Ser_Thr_transp_SstT"/>
</dbReference>